<organism evidence="8 9">
    <name type="scientific">Ophiophagus hannah</name>
    <name type="common">King cobra</name>
    <name type="synonym">Naja hannah</name>
    <dbReference type="NCBI Taxonomy" id="8665"/>
    <lineage>
        <taxon>Eukaryota</taxon>
        <taxon>Metazoa</taxon>
        <taxon>Chordata</taxon>
        <taxon>Craniata</taxon>
        <taxon>Vertebrata</taxon>
        <taxon>Euteleostomi</taxon>
        <taxon>Lepidosauria</taxon>
        <taxon>Squamata</taxon>
        <taxon>Bifurcata</taxon>
        <taxon>Unidentata</taxon>
        <taxon>Episquamata</taxon>
        <taxon>Toxicofera</taxon>
        <taxon>Serpentes</taxon>
        <taxon>Colubroidea</taxon>
        <taxon>Elapidae</taxon>
        <taxon>Elapinae</taxon>
        <taxon>Ophiophagus</taxon>
    </lineage>
</organism>
<evidence type="ECO:0000256" key="6">
    <source>
        <dbReference type="SAM" id="Phobius"/>
    </source>
</evidence>
<feature type="domain" description="C-type lectin" evidence="7">
    <location>
        <begin position="106"/>
        <end position="180"/>
    </location>
</feature>
<dbReference type="PANTHER" id="PTHR46746:SF9">
    <property type="entry name" value="CD209 ANTIGEN-LIKE PROTEIN C-LIKE"/>
    <property type="match status" value="1"/>
</dbReference>
<evidence type="ECO:0000313" key="9">
    <source>
        <dbReference type="Proteomes" id="UP000018936"/>
    </source>
</evidence>
<evidence type="ECO:0000256" key="4">
    <source>
        <dbReference type="ARBA" id="ARBA00022734"/>
    </source>
</evidence>
<proteinExistence type="inferred from homology"/>
<evidence type="ECO:0000256" key="3">
    <source>
        <dbReference type="ARBA" id="ARBA00022525"/>
    </source>
</evidence>
<evidence type="ECO:0000256" key="5">
    <source>
        <dbReference type="ARBA" id="ARBA00023157"/>
    </source>
</evidence>
<comment type="similarity">
    <text evidence="2">Belongs to the true venom lectin family.</text>
</comment>
<keyword evidence="5" id="KW-1015">Disulfide bond</keyword>
<feature type="transmembrane region" description="Helical" evidence="6">
    <location>
        <begin position="30"/>
        <end position="50"/>
    </location>
</feature>
<dbReference type="GO" id="GO:0005576">
    <property type="term" value="C:extracellular region"/>
    <property type="evidence" value="ECO:0007669"/>
    <property type="project" value="UniProtKB-SubCell"/>
</dbReference>
<dbReference type="OrthoDB" id="2142683at2759"/>
<keyword evidence="6" id="KW-1133">Transmembrane helix</keyword>
<accession>V8NDD1</accession>
<name>V8NDD1_OPHHA</name>
<dbReference type="InterPro" id="IPR016186">
    <property type="entry name" value="C-type_lectin-like/link_sf"/>
</dbReference>
<dbReference type="AlphaFoldDB" id="V8NDD1"/>
<keyword evidence="9" id="KW-1185">Reference proteome</keyword>
<protein>
    <submittedName>
        <fullName evidence="8">C-type lectin domain family 4 member F</fullName>
    </submittedName>
</protein>
<evidence type="ECO:0000313" key="8">
    <source>
        <dbReference type="EMBL" id="ETE59961.1"/>
    </source>
</evidence>
<dbReference type="InterPro" id="IPR001304">
    <property type="entry name" value="C-type_lectin-like"/>
</dbReference>
<dbReference type="InterPro" id="IPR016187">
    <property type="entry name" value="CTDL_fold"/>
</dbReference>
<feature type="non-terminal residue" evidence="8">
    <location>
        <position position="1"/>
    </location>
</feature>
<reference evidence="8 9" key="1">
    <citation type="journal article" date="2013" name="Proc. Natl. Acad. Sci. U.S.A.">
        <title>The king cobra genome reveals dynamic gene evolution and adaptation in the snake venom system.</title>
        <authorList>
            <person name="Vonk F.J."/>
            <person name="Casewell N.R."/>
            <person name="Henkel C.V."/>
            <person name="Heimberg A.M."/>
            <person name="Jansen H.J."/>
            <person name="McCleary R.J."/>
            <person name="Kerkkamp H.M."/>
            <person name="Vos R.A."/>
            <person name="Guerreiro I."/>
            <person name="Calvete J.J."/>
            <person name="Wuster W."/>
            <person name="Woods A.E."/>
            <person name="Logan J.M."/>
            <person name="Harrison R.A."/>
            <person name="Castoe T.A."/>
            <person name="de Koning A.P."/>
            <person name="Pollock D.D."/>
            <person name="Yandell M."/>
            <person name="Calderon D."/>
            <person name="Renjifo C."/>
            <person name="Currier R.B."/>
            <person name="Salgado D."/>
            <person name="Pla D."/>
            <person name="Sanz L."/>
            <person name="Hyder A.S."/>
            <person name="Ribeiro J.M."/>
            <person name="Arntzen J.W."/>
            <person name="van den Thillart G.E."/>
            <person name="Boetzer M."/>
            <person name="Pirovano W."/>
            <person name="Dirks R.P."/>
            <person name="Spaink H.P."/>
            <person name="Duboule D."/>
            <person name="McGlinn E."/>
            <person name="Kini R.M."/>
            <person name="Richardson M.K."/>
        </authorList>
    </citation>
    <scope>NUCLEOTIDE SEQUENCE</scope>
    <source>
        <tissue evidence="8">Blood</tissue>
    </source>
</reference>
<dbReference type="SUPFAM" id="SSF56436">
    <property type="entry name" value="C-type lectin-like"/>
    <property type="match status" value="1"/>
</dbReference>
<dbReference type="PROSITE" id="PS50041">
    <property type="entry name" value="C_TYPE_LECTIN_2"/>
    <property type="match status" value="1"/>
</dbReference>
<keyword evidence="6" id="KW-0812">Transmembrane</keyword>
<keyword evidence="6" id="KW-0472">Membrane</keyword>
<evidence type="ECO:0000259" key="7">
    <source>
        <dbReference type="PROSITE" id="PS50041"/>
    </source>
</evidence>
<dbReference type="Gene3D" id="3.10.100.10">
    <property type="entry name" value="Mannose-Binding Protein A, subunit A"/>
    <property type="match status" value="1"/>
</dbReference>
<keyword evidence="4 8" id="KW-0430">Lectin</keyword>
<dbReference type="Pfam" id="PF00059">
    <property type="entry name" value="Lectin_C"/>
    <property type="match status" value="1"/>
</dbReference>
<dbReference type="GO" id="GO:0030246">
    <property type="term" value="F:carbohydrate binding"/>
    <property type="evidence" value="ECO:0007669"/>
    <property type="project" value="UniProtKB-KW"/>
</dbReference>
<keyword evidence="3" id="KW-0964">Secreted</keyword>
<dbReference type="EMBL" id="AZIM01005072">
    <property type="protein sequence ID" value="ETE59961.1"/>
    <property type="molecule type" value="Genomic_DNA"/>
</dbReference>
<comment type="caution">
    <text evidence="8">The sequence shown here is derived from an EMBL/GenBank/DDBJ whole genome shotgun (WGS) entry which is preliminary data.</text>
</comment>
<sequence length="180" mass="20931">MAPEEPPAKPAPGDKIDLNQRPIMKIRTKYWWIMISIAAGVLTLILATSVKTYNAMLEEDWSPYEEPMKKLRITLSIGVRDEKIKYNENEALFKKGPKISDNWKLFGWNLYYISKANERKTWHDAKNFCKSRDSHLTSILNEEEQKFISSKLNESAWIGLTDENVEGHWAWSDGSRLIIQ</sequence>
<evidence type="ECO:0000256" key="2">
    <source>
        <dbReference type="ARBA" id="ARBA00006250"/>
    </source>
</evidence>
<dbReference type="Proteomes" id="UP000018936">
    <property type="component" value="Unassembled WGS sequence"/>
</dbReference>
<gene>
    <name evidence="8" type="primary">Clec4f</name>
    <name evidence="8" type="ORF">L345_14301</name>
</gene>
<evidence type="ECO:0000256" key="1">
    <source>
        <dbReference type="ARBA" id="ARBA00004613"/>
    </source>
</evidence>
<dbReference type="PANTHER" id="PTHR46746">
    <property type="entry name" value="KILLER CELL LECTIN-LIKE RECEPTOR SUBFAMILY F MEMBER 2"/>
    <property type="match status" value="1"/>
</dbReference>
<comment type="subcellular location">
    <subcellularLocation>
        <location evidence="1">Secreted</location>
    </subcellularLocation>
</comment>
<dbReference type="InterPro" id="IPR051379">
    <property type="entry name" value="C-type_Lectin_Receptor_IMM"/>
</dbReference>